<dbReference type="Proteomes" id="UP001168821">
    <property type="component" value="Unassembled WGS sequence"/>
</dbReference>
<gene>
    <name evidence="2" type="ORF">Zmor_022849</name>
</gene>
<dbReference type="PANTHER" id="PTHR12093">
    <property type="entry name" value="NCK-ASSOCIATED PROTEIN 1"/>
    <property type="match status" value="1"/>
</dbReference>
<comment type="similarity">
    <text evidence="1">Belongs to the HEM-1/HEM-2 family.</text>
</comment>
<dbReference type="Pfam" id="PF09735">
    <property type="entry name" value="Nckap1"/>
    <property type="match status" value="3"/>
</dbReference>
<sequence length="1800" mass="205734">METRNPLGVMKHGENMKVVIRRGSPAKRKLPKMSRQFVPSDRKIAEKLVILNDRGIGMLTRIYNIKKACGDAKSKPGFLSDKNLESSIKSIVRRFPNVDSKNLTAIHGLRNDIIKSLSLYYYTFVDLLDFKDHVCELLTTMSALQIELDIAVNFELTKNYLDLVTTYVSLMVLLSRVEDRKAVLGLFNAAYEIVHSSSDSSFPRLGNMIMEYEIPFKKLCEEFVPHSRLLLGALSSLAAIYVTRNVSADKWRSELKLSLVGNPASLLKPVLADRMSCEYLSLDTMEKWVIFGLLLIHPHLQQDQLNKLWINALESSWVTPLFRDEVIYTHQYICSYFDTIKGYSKRVSEVKDCQSQAIQKAGYKHRERRKFLRTALKELGLIFMDQPGLLGPKALMVFMGLCYARDEVMWLLRHNDNPPQQKNKGKSTEDLVDRHLPELLFHMEDLRVLVRKYSQVMQRYYVQYLSHFDALALKDMIQKNFNAVGEDECIILSSLCNTIAGLSVKQVEDNETFNFFVFRLDWFRLQGYMSHGNAHFKLLENKDLAQFLDTVQFHTKMVDNLDEMLVETSDLSIFCFYNRIFEDQFHMCLEFPAQNRFIVAFPSICSHFQNCTHELCPEERHHIRERSLSVVNVFLDEMAKEAKNIITAICDAQCKMSDKLLPKNCAHLISQQINRKKKEKNKKNTLEIEKPGKESYRKTRENLTTMDKLHMALTELCYAINYFSNINVWEYTFAPREYLHQHLESRFARALVGMVMYNADTNEIAKPSELLVSVRAYMNVLQTVENYVHIDITRVFNNCLLQQTQPVDSHGEKTIAAIYTQWYSEVLLRRVSAGNIVFSTNQRSFVCLTAEASIPFNPEEYSDVNELRALAELIGPYGMKQLSETLMWHIASQVVELKKLAETNKEVLLSLRTNFDKPEVMKEQFKKLSNVENVLQRMTIVGVILSFRQLSQSCLTDVLEQRIPFLLSSILDFRHHLPSGDPLKVVSEMTSAAGIPCKVDPTLVNALKMQKPETDVDEHLFVCLLMVFVAVSIPKLARQDQSFYRASLEGHTNNIHCMALAVNHIFGALFTICNQGDMEDRMKEFLALASSSLLRLGQEADKEATKNRESVYLLLDQIVQESPFLTMDLLESCFPYALIRNAYHAVYKQEQIRVSAGNIVFSTNQRSFVCLTAEASIPFNPEEYSDVNELRALAELIGPYGMKQLSETLMWHIASQVVELKKLAETNKEVLLSLRTNFDKPEVMKEQFKKLSNVENVLQRMTIVGVILSFRQLSQSCLTDVLEQRIPFLLSSILDFRHHLPSGDPLKVVSEMTSAAGIPCKVDPTLVNALKMQKPETDVDEHLFVCLLMVFVAVSIPKLARQDQSFYRASLEGHTNNIHCMALAVNHIFGALFTICNQGDMEDRMKEFLALASSSLLRLGQEADKEATKNRESVYLLLDQIVQESPFLTMDLLESCFPYALIRNAYHAVYKQEQIRVSAGNIVFSTNQRSFVCLTAEASIPFNPEEYSDVNELRALAELIGPYGMKQLSETLMWHIASQVVELKKLAETNKEVLLSLRTNFDKPEVMKEQFKKLSNVENVLQRMTIVGVILSFRQLSQSCLTDVLEQRIPFLLSSILDFRHHLPSGDPLKVVSEMTSAAGIPCKVDPTLVNALKMQKPETDVDEHLFVCLLMVFVAVSIPKLARQDQSFYRASLEGHTNNIHCMALAVNHIFGALFTVCNQGDMEDRMKEFLALASSSLLRLGQEADKEATKNRESVYLLLDQIVQESPFLTMDLLESCFPYALIRNAYHAVYKQEQMLA</sequence>
<name>A0AA38HWW3_9CUCU</name>
<dbReference type="InterPro" id="IPR019137">
    <property type="entry name" value="Nck-associated_protein-1"/>
</dbReference>
<proteinExistence type="inferred from homology"/>
<evidence type="ECO:0000256" key="1">
    <source>
        <dbReference type="ARBA" id="ARBA00037947"/>
    </source>
</evidence>
<dbReference type="EMBL" id="JALNTZ010000007">
    <property type="protein sequence ID" value="KAJ3645168.1"/>
    <property type="molecule type" value="Genomic_DNA"/>
</dbReference>
<dbReference type="GO" id="GO:0031209">
    <property type="term" value="C:SCAR complex"/>
    <property type="evidence" value="ECO:0007669"/>
    <property type="project" value="TreeGrafter"/>
</dbReference>
<reference evidence="2" key="1">
    <citation type="journal article" date="2023" name="G3 (Bethesda)">
        <title>Whole genome assemblies of Zophobas morio and Tenebrio molitor.</title>
        <authorList>
            <person name="Kaur S."/>
            <person name="Stinson S.A."/>
            <person name="diCenzo G.C."/>
        </authorList>
    </citation>
    <scope>NUCLEOTIDE SEQUENCE</scope>
    <source>
        <strain evidence="2">QUZm001</strain>
    </source>
</reference>
<dbReference type="PANTHER" id="PTHR12093:SF10">
    <property type="entry name" value="MEMBRANE-ASSOCIATED PROTEIN HEM"/>
    <property type="match status" value="1"/>
</dbReference>
<protein>
    <recommendedName>
        <fullName evidence="4">Membrane-associated protein Hem</fullName>
    </recommendedName>
</protein>
<dbReference type="GO" id="GO:0016477">
    <property type="term" value="P:cell migration"/>
    <property type="evidence" value="ECO:0007669"/>
    <property type="project" value="TreeGrafter"/>
</dbReference>
<dbReference type="GO" id="GO:0030866">
    <property type="term" value="P:cortical actin cytoskeleton organization"/>
    <property type="evidence" value="ECO:0007669"/>
    <property type="project" value="TreeGrafter"/>
</dbReference>
<dbReference type="GO" id="GO:0030031">
    <property type="term" value="P:cell projection assembly"/>
    <property type="evidence" value="ECO:0007669"/>
    <property type="project" value="TreeGrafter"/>
</dbReference>
<evidence type="ECO:0008006" key="4">
    <source>
        <dbReference type="Google" id="ProtNLM"/>
    </source>
</evidence>
<dbReference type="GO" id="GO:0048812">
    <property type="term" value="P:neuron projection morphogenesis"/>
    <property type="evidence" value="ECO:0007669"/>
    <property type="project" value="TreeGrafter"/>
</dbReference>
<keyword evidence="3" id="KW-1185">Reference proteome</keyword>
<accession>A0AA38HWW3</accession>
<evidence type="ECO:0000313" key="3">
    <source>
        <dbReference type="Proteomes" id="UP001168821"/>
    </source>
</evidence>
<organism evidence="2 3">
    <name type="scientific">Zophobas morio</name>
    <dbReference type="NCBI Taxonomy" id="2755281"/>
    <lineage>
        <taxon>Eukaryota</taxon>
        <taxon>Metazoa</taxon>
        <taxon>Ecdysozoa</taxon>
        <taxon>Arthropoda</taxon>
        <taxon>Hexapoda</taxon>
        <taxon>Insecta</taxon>
        <taxon>Pterygota</taxon>
        <taxon>Neoptera</taxon>
        <taxon>Endopterygota</taxon>
        <taxon>Coleoptera</taxon>
        <taxon>Polyphaga</taxon>
        <taxon>Cucujiformia</taxon>
        <taxon>Tenebrionidae</taxon>
        <taxon>Zophobas</taxon>
    </lineage>
</organism>
<comment type="caution">
    <text evidence="2">The sequence shown here is derived from an EMBL/GenBank/DDBJ whole genome shotgun (WGS) entry which is preliminary data.</text>
</comment>
<evidence type="ECO:0000313" key="2">
    <source>
        <dbReference type="EMBL" id="KAJ3645168.1"/>
    </source>
</evidence>